<dbReference type="AlphaFoldDB" id="A0A8B6BTX2"/>
<evidence type="ECO:0000313" key="4">
    <source>
        <dbReference type="Proteomes" id="UP000596742"/>
    </source>
</evidence>
<keyword evidence="1" id="KW-0175">Coiled coil</keyword>
<dbReference type="GO" id="GO:1901673">
    <property type="term" value="P:regulation of mitotic spindle assembly"/>
    <property type="evidence" value="ECO:0007669"/>
    <property type="project" value="TreeGrafter"/>
</dbReference>
<dbReference type="PANTHER" id="PTHR31022">
    <property type="entry name" value="CENTRIOLE, CILIA AND SPINDLE-ASSOCIATED PROTEIN"/>
    <property type="match status" value="1"/>
</dbReference>
<dbReference type="Proteomes" id="UP000596742">
    <property type="component" value="Unassembled WGS sequence"/>
</dbReference>
<evidence type="ECO:0000256" key="1">
    <source>
        <dbReference type="SAM" id="Coils"/>
    </source>
</evidence>
<accession>A0A8B6BTX2</accession>
<dbReference type="OrthoDB" id="6616361at2759"/>
<dbReference type="GO" id="GO:0035869">
    <property type="term" value="C:ciliary transition zone"/>
    <property type="evidence" value="ECO:0007669"/>
    <property type="project" value="TreeGrafter"/>
</dbReference>
<dbReference type="EMBL" id="UYJE01000643">
    <property type="protein sequence ID" value="VDH94831.1"/>
    <property type="molecule type" value="Genomic_DNA"/>
</dbReference>
<dbReference type="PANTHER" id="PTHR31022:SF4">
    <property type="entry name" value="CENTRIOLE, CILIA AND SPINDLE-ASSOCIATED PROTEIN"/>
    <property type="match status" value="1"/>
</dbReference>
<reference evidence="3" key="1">
    <citation type="submission" date="2018-11" db="EMBL/GenBank/DDBJ databases">
        <authorList>
            <person name="Alioto T."/>
            <person name="Alioto T."/>
        </authorList>
    </citation>
    <scope>NUCLEOTIDE SEQUENCE</scope>
</reference>
<dbReference type="GO" id="GO:0008017">
    <property type="term" value="F:microtubule binding"/>
    <property type="evidence" value="ECO:0007669"/>
    <property type="project" value="TreeGrafter"/>
</dbReference>
<protein>
    <submittedName>
        <fullName evidence="3">Centriole, cilia and spindle-associated protein</fullName>
    </submittedName>
</protein>
<name>A0A8B6BTX2_MYTGA</name>
<organism evidence="3 4">
    <name type="scientific">Mytilus galloprovincialis</name>
    <name type="common">Mediterranean mussel</name>
    <dbReference type="NCBI Taxonomy" id="29158"/>
    <lineage>
        <taxon>Eukaryota</taxon>
        <taxon>Metazoa</taxon>
        <taxon>Spiralia</taxon>
        <taxon>Lophotrochozoa</taxon>
        <taxon>Mollusca</taxon>
        <taxon>Bivalvia</taxon>
        <taxon>Autobranchia</taxon>
        <taxon>Pteriomorphia</taxon>
        <taxon>Mytilida</taxon>
        <taxon>Mytiloidea</taxon>
        <taxon>Mytilidae</taxon>
        <taxon>Mytilinae</taxon>
        <taxon>Mytilus</taxon>
    </lineage>
</organism>
<evidence type="ECO:0000313" key="3">
    <source>
        <dbReference type="EMBL" id="VDH94831.1"/>
    </source>
</evidence>
<feature type="region of interest" description="Disordered" evidence="2">
    <location>
        <begin position="201"/>
        <end position="220"/>
    </location>
</feature>
<dbReference type="GO" id="GO:0005814">
    <property type="term" value="C:centriole"/>
    <property type="evidence" value="ECO:0007669"/>
    <property type="project" value="TreeGrafter"/>
</dbReference>
<comment type="caution">
    <text evidence="3">The sequence shown here is derived from an EMBL/GenBank/DDBJ whole genome shotgun (WGS) entry which is preliminary data.</text>
</comment>
<feature type="region of interest" description="Disordered" evidence="2">
    <location>
        <begin position="144"/>
        <end position="171"/>
    </location>
</feature>
<dbReference type="Pfam" id="PF15748">
    <property type="entry name" value="CCSAP"/>
    <property type="match status" value="1"/>
</dbReference>
<dbReference type="InterPro" id="IPR029774">
    <property type="entry name" value="CSAP"/>
</dbReference>
<dbReference type="GO" id="GO:0005819">
    <property type="term" value="C:spindle"/>
    <property type="evidence" value="ECO:0007669"/>
    <property type="project" value="TreeGrafter"/>
</dbReference>
<evidence type="ECO:0000256" key="2">
    <source>
        <dbReference type="SAM" id="MobiDB-lite"/>
    </source>
</evidence>
<feature type="coiled-coil region" evidence="1">
    <location>
        <begin position="85"/>
        <end position="112"/>
    </location>
</feature>
<keyword evidence="4" id="KW-1185">Reference proteome</keyword>
<gene>
    <name evidence="3" type="ORF">MGAL_10B053608</name>
</gene>
<proteinExistence type="predicted"/>
<feature type="compositionally biased region" description="Basic and acidic residues" evidence="2">
    <location>
        <begin position="144"/>
        <end position="169"/>
    </location>
</feature>
<sequence length="333" mass="39126">MSLLAGCKDNFQFYKLYFTRLSNTEISNMVFKRSEYGLQFKKSHLVRNIPEYYNNVEYRTHRRELEHAHTPLSWDFEQDSGDSKTTSEEEICDQLQQKLQVIEEKDDDKSEELIKQAKDKLAKYDSKDNQNTEDLKRDICKSTDDIRTKGDNKDEEVVQSKGDNDKPEKIVQIQTDNKAVVKSKGLKTYLCKKSDDLKLDLKSSEEKKKPKKLRPKSSPIYRPPFVAYGCGDKERETGVKKSFNVRASNDVYPAAMKALVDHHERQKKRETARKCLSARERKRKALVLEKAAKEVAGWQSEYRRMYPEYKAEEYARSVSNLQERPRCFRPYKF</sequence>
<dbReference type="GO" id="GO:0036064">
    <property type="term" value="C:ciliary basal body"/>
    <property type="evidence" value="ECO:0007669"/>
    <property type="project" value="TreeGrafter"/>
</dbReference>